<dbReference type="EMBL" id="CP127173">
    <property type="protein sequence ID" value="WIV56904.1"/>
    <property type="molecule type" value="Genomic_DNA"/>
</dbReference>
<protein>
    <submittedName>
        <fullName evidence="6">LysR family transcriptional regulator</fullName>
    </submittedName>
</protein>
<sequence length="233" mass="25019">MHRSQPTASCRIHELERGLGATLFERTGPRALPPHAEAALAAIRDGERAVRERGTSFRLALVGALADSHVVDALRAYTAEHRVDVDLRTATSREVSALVRSGEADLGVRYHPDADFPAERGGSGSYRGLVEHHLAAGLTHPIITTVDSLTAQKRLIEAGLGVALMPLASIREELRIGSLRTVDVAGLDARVPVVAVRRPGGHRTPAADGFLSALTENAFTHDRHHVFRDSPPA</sequence>
<keyword evidence="7" id="KW-1185">Reference proteome</keyword>
<accession>A0ABY8XMM6</accession>
<evidence type="ECO:0000256" key="4">
    <source>
        <dbReference type="ARBA" id="ARBA00023163"/>
    </source>
</evidence>
<reference evidence="6 7" key="1">
    <citation type="submission" date="2023-06" db="EMBL/GenBank/DDBJ databases">
        <authorList>
            <person name="Oyuntsetseg B."/>
            <person name="Kim S.B."/>
        </authorList>
    </citation>
    <scope>NUCLEOTIDE SEQUENCE [LARGE SCALE GENOMIC DNA]</scope>
    <source>
        <strain evidence="6 7">2-2</strain>
    </source>
</reference>
<dbReference type="Gene3D" id="3.40.190.290">
    <property type="match status" value="1"/>
</dbReference>
<dbReference type="PROSITE" id="PS50931">
    <property type="entry name" value="HTH_LYSR"/>
    <property type="match status" value="1"/>
</dbReference>
<dbReference type="RefSeq" id="WP_285454107.1">
    <property type="nucleotide sequence ID" value="NZ_CP127173.1"/>
</dbReference>
<dbReference type="Pfam" id="PF00126">
    <property type="entry name" value="HTH_1"/>
    <property type="match status" value="1"/>
</dbReference>
<dbReference type="InterPro" id="IPR000847">
    <property type="entry name" value="LysR_HTH_N"/>
</dbReference>
<evidence type="ECO:0000256" key="1">
    <source>
        <dbReference type="ARBA" id="ARBA00009437"/>
    </source>
</evidence>
<dbReference type="SUPFAM" id="SSF53850">
    <property type="entry name" value="Periplasmic binding protein-like II"/>
    <property type="match status" value="1"/>
</dbReference>
<dbReference type="Proteomes" id="UP001227101">
    <property type="component" value="Chromosome"/>
</dbReference>
<evidence type="ECO:0000313" key="7">
    <source>
        <dbReference type="Proteomes" id="UP001227101"/>
    </source>
</evidence>
<evidence type="ECO:0000259" key="5">
    <source>
        <dbReference type="PROSITE" id="PS50931"/>
    </source>
</evidence>
<keyword evidence="4" id="KW-0804">Transcription</keyword>
<dbReference type="Gene3D" id="1.10.10.10">
    <property type="entry name" value="Winged helix-like DNA-binding domain superfamily/Winged helix DNA-binding domain"/>
    <property type="match status" value="1"/>
</dbReference>
<evidence type="ECO:0000256" key="2">
    <source>
        <dbReference type="ARBA" id="ARBA00023015"/>
    </source>
</evidence>
<dbReference type="PANTHER" id="PTHR30126:SF40">
    <property type="entry name" value="HTH-TYPE TRANSCRIPTIONAL REGULATOR GLTR"/>
    <property type="match status" value="1"/>
</dbReference>
<dbReference type="InterPro" id="IPR036388">
    <property type="entry name" value="WH-like_DNA-bd_sf"/>
</dbReference>
<name>A0ABY8XMM6_9PSEU</name>
<organism evidence="6 7">
    <name type="scientific">Amycolatopsis nalaikhensis</name>
    <dbReference type="NCBI Taxonomy" id="715472"/>
    <lineage>
        <taxon>Bacteria</taxon>
        <taxon>Bacillati</taxon>
        <taxon>Actinomycetota</taxon>
        <taxon>Actinomycetes</taxon>
        <taxon>Pseudonocardiales</taxon>
        <taxon>Pseudonocardiaceae</taxon>
        <taxon>Amycolatopsis</taxon>
    </lineage>
</organism>
<keyword evidence="2" id="KW-0805">Transcription regulation</keyword>
<evidence type="ECO:0000256" key="3">
    <source>
        <dbReference type="ARBA" id="ARBA00023125"/>
    </source>
</evidence>
<dbReference type="PANTHER" id="PTHR30126">
    <property type="entry name" value="HTH-TYPE TRANSCRIPTIONAL REGULATOR"/>
    <property type="match status" value="1"/>
</dbReference>
<dbReference type="InterPro" id="IPR005119">
    <property type="entry name" value="LysR_subst-bd"/>
</dbReference>
<dbReference type="CDD" id="cd05466">
    <property type="entry name" value="PBP2_LTTR_substrate"/>
    <property type="match status" value="1"/>
</dbReference>
<feature type="domain" description="HTH lysR-type" evidence="5">
    <location>
        <begin position="1"/>
        <end position="34"/>
    </location>
</feature>
<comment type="similarity">
    <text evidence="1">Belongs to the LysR transcriptional regulatory family.</text>
</comment>
<proteinExistence type="inferred from homology"/>
<keyword evidence="3" id="KW-0238">DNA-binding</keyword>
<gene>
    <name evidence="6" type="ORF">QP939_50485</name>
</gene>
<dbReference type="Pfam" id="PF03466">
    <property type="entry name" value="LysR_substrate"/>
    <property type="match status" value="2"/>
</dbReference>
<evidence type="ECO:0000313" key="6">
    <source>
        <dbReference type="EMBL" id="WIV56904.1"/>
    </source>
</evidence>